<name>A0ABX2MZT3_9SPHN</name>
<dbReference type="InterPro" id="IPR051799">
    <property type="entry name" value="NADH_flavin_oxidoreductase"/>
</dbReference>
<keyword evidence="2" id="KW-0560">Oxidoreductase</keyword>
<evidence type="ECO:0000259" key="3">
    <source>
        <dbReference type="Pfam" id="PF00724"/>
    </source>
</evidence>
<dbReference type="SUPFAM" id="SSF51395">
    <property type="entry name" value="FMN-linked oxidoreductases"/>
    <property type="match status" value="1"/>
</dbReference>
<dbReference type="CDD" id="cd04733">
    <property type="entry name" value="OYE_like_2_FMN"/>
    <property type="match status" value="1"/>
</dbReference>
<evidence type="ECO:0000313" key="5">
    <source>
        <dbReference type="Proteomes" id="UP000652427"/>
    </source>
</evidence>
<reference evidence="4 5" key="1">
    <citation type="submission" date="2020-06" db="EMBL/GenBank/DDBJ databases">
        <authorList>
            <person name="Kim S.-J."/>
            <person name="Park S.-J."/>
        </authorList>
    </citation>
    <scope>NUCLEOTIDE SEQUENCE [LARGE SCALE GENOMIC DNA]</scope>
    <source>
        <strain evidence="4 5">SW-151</strain>
    </source>
</reference>
<keyword evidence="1" id="KW-0285">Flavoprotein</keyword>
<dbReference type="InterPro" id="IPR001155">
    <property type="entry name" value="OxRdtase_FMN_N"/>
</dbReference>
<dbReference type="RefSeq" id="WP_176278475.1">
    <property type="nucleotide sequence ID" value="NZ_JABWMH010000001.1"/>
</dbReference>
<evidence type="ECO:0000256" key="2">
    <source>
        <dbReference type="ARBA" id="ARBA00023002"/>
    </source>
</evidence>
<accession>A0ABX2MZT3</accession>
<dbReference type="PANTHER" id="PTHR43656:SF2">
    <property type="entry name" value="BINDING OXIDOREDUCTASE, PUTATIVE (AFU_ORTHOLOGUE AFUA_2G08260)-RELATED"/>
    <property type="match status" value="1"/>
</dbReference>
<keyword evidence="5" id="KW-1185">Reference proteome</keyword>
<dbReference type="EMBL" id="JABWMH010000001">
    <property type="protein sequence ID" value="NVD26972.1"/>
    <property type="molecule type" value="Genomic_DNA"/>
</dbReference>
<dbReference type="Proteomes" id="UP000652427">
    <property type="component" value="Unassembled WGS sequence"/>
</dbReference>
<comment type="caution">
    <text evidence="4">The sequence shown here is derived from an EMBL/GenBank/DDBJ whole genome shotgun (WGS) entry which is preliminary data.</text>
</comment>
<evidence type="ECO:0000256" key="1">
    <source>
        <dbReference type="ARBA" id="ARBA00022630"/>
    </source>
</evidence>
<dbReference type="Pfam" id="PF00724">
    <property type="entry name" value="Oxidored_FMN"/>
    <property type="match status" value="1"/>
</dbReference>
<gene>
    <name evidence="4" type="ORF">HUO14_03500</name>
</gene>
<protein>
    <submittedName>
        <fullName evidence="4">NADH:flavin oxidoreductase/NADH oxidase family protein</fullName>
    </submittedName>
</protein>
<proteinExistence type="predicted"/>
<dbReference type="PANTHER" id="PTHR43656">
    <property type="entry name" value="BINDING OXIDOREDUCTASE, PUTATIVE (AFU_ORTHOLOGUE AFUA_2G08260)-RELATED"/>
    <property type="match status" value="1"/>
</dbReference>
<evidence type="ECO:0000313" key="4">
    <source>
        <dbReference type="EMBL" id="NVD26972.1"/>
    </source>
</evidence>
<sequence length="430" mass="46647">MTISLSDPLSLPCGAVLPNRLSKAAMTEGMASPDGVPTAELERLYGLWSDGGAGMLLSGNIQIDRDHLERPGNVVIDRPASEEMKTALKNWAQAATRNGNHFWAQISHAGRQTQSNVNKHPKAPSAVKLGLPGGQFGEPVALTVEEIEELVDRFALAAKTCQDAGFTGAQIHAAHGYLLSSFLSPRSNQRTDEYGGSLENRARFLLAVVSKARAAVGPDFPISVKLNSADFQKGGFNFEDSLQVVRWLEVASVDLVEISGGTYEQPALMGADGIEEKEEQNVAPSTRAREAYFVDFAKAMQDAVTVPLMVTGGFRTRAAMESALESGAADLIGLGRPMCVMTDAPKQLMEGLEALPCCENELRLIPDWLGFLKNFQVVKAIDGFATIYWFYEQLENLGQNGKTDPQLSVFKAFRAVEARNKRILSARSAR</sequence>
<feature type="domain" description="NADH:flavin oxidoreductase/NADH oxidase N-terminal" evidence="3">
    <location>
        <begin position="15"/>
        <end position="353"/>
    </location>
</feature>
<organism evidence="4 5">
    <name type="scientific">Parasphingorhabdus flavimaris</name>
    <dbReference type="NCBI Taxonomy" id="266812"/>
    <lineage>
        <taxon>Bacteria</taxon>
        <taxon>Pseudomonadati</taxon>
        <taxon>Pseudomonadota</taxon>
        <taxon>Alphaproteobacteria</taxon>
        <taxon>Sphingomonadales</taxon>
        <taxon>Sphingomonadaceae</taxon>
        <taxon>Parasphingorhabdus</taxon>
    </lineage>
</organism>
<dbReference type="InterPro" id="IPR013785">
    <property type="entry name" value="Aldolase_TIM"/>
</dbReference>
<dbReference type="Gene3D" id="3.20.20.70">
    <property type="entry name" value="Aldolase class I"/>
    <property type="match status" value="1"/>
</dbReference>